<dbReference type="EMBL" id="LR862129">
    <property type="protein sequence ID" value="CAD1816792.1"/>
    <property type="molecule type" value="Genomic_DNA"/>
</dbReference>
<comment type="subcellular location">
    <subcellularLocation>
        <location evidence="1">Nucleus</location>
    </subcellularLocation>
</comment>
<dbReference type="SMART" id="SM00380">
    <property type="entry name" value="AP2"/>
    <property type="match status" value="1"/>
</dbReference>
<evidence type="ECO:0000256" key="3">
    <source>
        <dbReference type="ARBA" id="ARBA00023125"/>
    </source>
</evidence>
<dbReference type="GO" id="GO:0005634">
    <property type="term" value="C:nucleus"/>
    <property type="evidence" value="ECO:0007669"/>
    <property type="project" value="UniProtKB-SubCell"/>
</dbReference>
<dbReference type="PROSITE" id="PS51032">
    <property type="entry name" value="AP2_ERF"/>
    <property type="match status" value="1"/>
</dbReference>
<keyword evidence="3" id="KW-0238">DNA-binding</keyword>
<feature type="region of interest" description="Disordered" evidence="6">
    <location>
        <begin position="1"/>
        <end position="26"/>
    </location>
</feature>
<dbReference type="SUPFAM" id="SSF54171">
    <property type="entry name" value="DNA-binding domain"/>
    <property type="match status" value="1"/>
</dbReference>
<evidence type="ECO:0000256" key="5">
    <source>
        <dbReference type="ARBA" id="ARBA00023242"/>
    </source>
</evidence>
<evidence type="ECO:0000259" key="7">
    <source>
        <dbReference type="PROSITE" id="PS51032"/>
    </source>
</evidence>
<evidence type="ECO:0000313" key="8">
    <source>
        <dbReference type="EMBL" id="CAD1816792.1"/>
    </source>
</evidence>
<dbReference type="PANTHER" id="PTHR31194">
    <property type="entry name" value="SHN SHINE , DNA BINDING / TRANSCRIPTION FACTOR"/>
    <property type="match status" value="1"/>
</dbReference>
<feature type="compositionally biased region" description="Low complexity" evidence="6">
    <location>
        <begin position="85"/>
        <end position="99"/>
    </location>
</feature>
<name>A0A6V7NE38_ANACO</name>
<feature type="region of interest" description="Disordered" evidence="6">
    <location>
        <begin position="63"/>
        <end position="144"/>
    </location>
</feature>
<proteinExistence type="predicted"/>
<feature type="compositionally biased region" description="Polar residues" evidence="6">
    <location>
        <begin position="100"/>
        <end position="111"/>
    </location>
</feature>
<dbReference type="InterPro" id="IPR016177">
    <property type="entry name" value="DNA-bd_dom_sf"/>
</dbReference>
<sequence>MAGPTEGEKAAATRAPPPKKFIGVRQRPSGRWVAEIKDSSQKVRLWLGTQSCSREDCVEAAAVSTGEISGRGAHQRPPGLPCWWPSAASASAPASASASCNSTDGQNTKSTGVRPLSGLEKRLLSSSGVAKHSSSSSSTRDYSTGDYSWITGNRSALSSSALQPTLHGRSSSDGSAISFQEAAAGSFASSDGAKRPRLD</sequence>
<dbReference type="InterPro" id="IPR050913">
    <property type="entry name" value="AP2/ERF_ERF"/>
</dbReference>
<keyword evidence="5" id="KW-0539">Nucleus</keyword>
<dbReference type="GO" id="GO:0003700">
    <property type="term" value="F:DNA-binding transcription factor activity"/>
    <property type="evidence" value="ECO:0007669"/>
    <property type="project" value="InterPro"/>
</dbReference>
<organism evidence="8">
    <name type="scientific">Ananas comosus var. bracteatus</name>
    <name type="common">red pineapple</name>
    <dbReference type="NCBI Taxonomy" id="296719"/>
    <lineage>
        <taxon>Eukaryota</taxon>
        <taxon>Viridiplantae</taxon>
        <taxon>Streptophyta</taxon>
        <taxon>Embryophyta</taxon>
        <taxon>Tracheophyta</taxon>
        <taxon>Spermatophyta</taxon>
        <taxon>Magnoliopsida</taxon>
        <taxon>Liliopsida</taxon>
        <taxon>Poales</taxon>
        <taxon>Bromeliaceae</taxon>
        <taxon>Bromelioideae</taxon>
        <taxon>Ananas</taxon>
    </lineage>
</organism>
<reference evidence="8" key="1">
    <citation type="submission" date="2020-07" db="EMBL/GenBank/DDBJ databases">
        <authorList>
            <person name="Lin J."/>
        </authorList>
    </citation>
    <scope>NUCLEOTIDE SEQUENCE</scope>
</reference>
<dbReference type="GO" id="GO:0003677">
    <property type="term" value="F:DNA binding"/>
    <property type="evidence" value="ECO:0007669"/>
    <property type="project" value="UniProtKB-KW"/>
</dbReference>
<gene>
    <name evidence="8" type="ORF">CB5_LOCUS3</name>
</gene>
<evidence type="ECO:0000256" key="1">
    <source>
        <dbReference type="ARBA" id="ARBA00004123"/>
    </source>
</evidence>
<dbReference type="Gene3D" id="3.30.730.10">
    <property type="entry name" value="AP2/ERF domain"/>
    <property type="match status" value="1"/>
</dbReference>
<protein>
    <recommendedName>
        <fullName evidence="7">AP2/ERF domain-containing protein</fullName>
    </recommendedName>
</protein>
<feature type="compositionally biased region" description="Basic and acidic residues" evidence="6">
    <location>
        <begin position="1"/>
        <end position="11"/>
    </location>
</feature>
<dbReference type="PANTHER" id="PTHR31194:SF189">
    <property type="entry name" value="AP2_ERF DOMAIN-CONTAINING PROTEIN"/>
    <property type="match status" value="1"/>
</dbReference>
<evidence type="ECO:0000256" key="2">
    <source>
        <dbReference type="ARBA" id="ARBA00023015"/>
    </source>
</evidence>
<dbReference type="InterPro" id="IPR036955">
    <property type="entry name" value="AP2/ERF_dom_sf"/>
</dbReference>
<evidence type="ECO:0000256" key="4">
    <source>
        <dbReference type="ARBA" id="ARBA00023163"/>
    </source>
</evidence>
<keyword evidence="4" id="KW-0804">Transcription</keyword>
<evidence type="ECO:0000256" key="6">
    <source>
        <dbReference type="SAM" id="MobiDB-lite"/>
    </source>
</evidence>
<feature type="domain" description="AP2/ERF" evidence="7">
    <location>
        <begin position="20"/>
        <end position="49"/>
    </location>
</feature>
<keyword evidence="2" id="KW-0805">Transcription regulation</keyword>
<dbReference type="AlphaFoldDB" id="A0A6V7NE38"/>
<accession>A0A6V7NE38</accession>
<feature type="compositionally biased region" description="Low complexity" evidence="6">
    <location>
        <begin position="124"/>
        <end position="142"/>
    </location>
</feature>
<dbReference type="InterPro" id="IPR001471">
    <property type="entry name" value="AP2/ERF_dom"/>
</dbReference>